<reference evidence="1 2" key="2">
    <citation type="submission" date="2018-11" db="EMBL/GenBank/DDBJ databases">
        <authorList>
            <consortium name="Pathogen Informatics"/>
        </authorList>
    </citation>
    <scope>NUCLEOTIDE SEQUENCE [LARGE SCALE GENOMIC DNA]</scope>
</reference>
<protein>
    <submittedName>
        <fullName evidence="1 3">Uncharacterized protein</fullName>
    </submittedName>
</protein>
<gene>
    <name evidence="1" type="ORF">SBAD_LOCUS8994</name>
</gene>
<dbReference type="EMBL" id="UZAM01012188">
    <property type="protein sequence ID" value="VDP20513.1"/>
    <property type="molecule type" value="Genomic_DNA"/>
</dbReference>
<reference evidence="3" key="1">
    <citation type="submission" date="2016-06" db="UniProtKB">
        <authorList>
            <consortium name="WormBaseParasite"/>
        </authorList>
    </citation>
    <scope>IDENTIFICATION</scope>
</reference>
<dbReference type="WBParaSite" id="SBAD_0000932001-mRNA-1">
    <property type="protein sequence ID" value="SBAD_0000932001-mRNA-1"/>
    <property type="gene ID" value="SBAD_0000932001"/>
</dbReference>
<organism evidence="3">
    <name type="scientific">Soboliphyme baturini</name>
    <dbReference type="NCBI Taxonomy" id="241478"/>
    <lineage>
        <taxon>Eukaryota</taxon>
        <taxon>Metazoa</taxon>
        <taxon>Ecdysozoa</taxon>
        <taxon>Nematoda</taxon>
        <taxon>Enoplea</taxon>
        <taxon>Dorylaimia</taxon>
        <taxon>Dioctophymatida</taxon>
        <taxon>Dioctophymatoidea</taxon>
        <taxon>Soboliphymatidae</taxon>
        <taxon>Soboliphyme</taxon>
    </lineage>
</organism>
<evidence type="ECO:0000313" key="1">
    <source>
        <dbReference type="EMBL" id="VDP20513.1"/>
    </source>
</evidence>
<dbReference type="AlphaFoldDB" id="A0A183IZE6"/>
<accession>A0A183IZE6</accession>
<sequence length="106" mass="11759">MHHNLDVFNDLTRGIAAIESRWCKYRVVTYDEEQSSNCGIGKRLANSLDGTDVAGRTNSVFLLLSYDATVIADSDPTASRWKYSTKVHALNLQNMVGCATMLSMLN</sequence>
<dbReference type="Proteomes" id="UP000270296">
    <property type="component" value="Unassembled WGS sequence"/>
</dbReference>
<evidence type="ECO:0000313" key="2">
    <source>
        <dbReference type="Proteomes" id="UP000270296"/>
    </source>
</evidence>
<evidence type="ECO:0000313" key="3">
    <source>
        <dbReference type="WBParaSite" id="SBAD_0000932001-mRNA-1"/>
    </source>
</evidence>
<name>A0A183IZE6_9BILA</name>
<keyword evidence="2" id="KW-1185">Reference proteome</keyword>
<proteinExistence type="predicted"/>